<dbReference type="GO" id="GO:0003677">
    <property type="term" value="F:DNA binding"/>
    <property type="evidence" value="ECO:0007669"/>
    <property type="project" value="InterPro"/>
</dbReference>
<dbReference type="GO" id="GO:0003746">
    <property type="term" value="F:translation elongation factor activity"/>
    <property type="evidence" value="ECO:0007669"/>
    <property type="project" value="UniProtKB-KW"/>
</dbReference>
<dbReference type="GO" id="GO:0032784">
    <property type="term" value="P:regulation of DNA-templated transcription elongation"/>
    <property type="evidence" value="ECO:0007669"/>
    <property type="project" value="InterPro"/>
</dbReference>
<dbReference type="InterPro" id="IPR023459">
    <property type="entry name" value="Tscrpt_elong_fac_GreA/B_fam"/>
</dbReference>
<proteinExistence type="predicted"/>
<dbReference type="Gene3D" id="3.10.50.30">
    <property type="entry name" value="Transcription elongation factor, GreA/GreB, C-terminal domain"/>
    <property type="match status" value="1"/>
</dbReference>
<dbReference type="PANTHER" id="PTHR30437">
    <property type="entry name" value="TRANSCRIPTION ELONGATION FACTOR GREA"/>
    <property type="match status" value="1"/>
</dbReference>
<keyword evidence="2" id="KW-0251">Elongation factor</keyword>
<reference evidence="2" key="1">
    <citation type="submission" date="2022-06" db="EMBL/GenBank/DDBJ databases">
        <title>A novel DMS-producing enzyme.</title>
        <authorList>
            <person name="Zhang Y."/>
        </authorList>
    </citation>
    <scope>NUCLEOTIDE SEQUENCE</scope>
    <source>
        <strain evidence="2">RT37</strain>
    </source>
</reference>
<evidence type="ECO:0000313" key="2">
    <source>
        <dbReference type="EMBL" id="XBO71718.1"/>
    </source>
</evidence>
<dbReference type="Pfam" id="PF01272">
    <property type="entry name" value="GreA_GreB"/>
    <property type="match status" value="1"/>
</dbReference>
<protein>
    <submittedName>
        <fullName evidence="2">GreA/GreB family elongation factor</fullName>
    </submittedName>
</protein>
<evidence type="ECO:0000259" key="1">
    <source>
        <dbReference type="Pfam" id="PF01272"/>
    </source>
</evidence>
<organism evidence="2">
    <name type="scientific">Halomonas sp. RT37</name>
    <dbReference type="NCBI Taxonomy" id="2950872"/>
    <lineage>
        <taxon>Bacteria</taxon>
        <taxon>Pseudomonadati</taxon>
        <taxon>Pseudomonadota</taxon>
        <taxon>Gammaproteobacteria</taxon>
        <taxon>Oceanospirillales</taxon>
        <taxon>Halomonadaceae</taxon>
        <taxon>Halomonas</taxon>
    </lineage>
</organism>
<dbReference type="GO" id="GO:0006354">
    <property type="term" value="P:DNA-templated transcription elongation"/>
    <property type="evidence" value="ECO:0007669"/>
    <property type="project" value="TreeGrafter"/>
</dbReference>
<keyword evidence="2" id="KW-0648">Protein biosynthesis</keyword>
<dbReference type="InterPro" id="IPR036953">
    <property type="entry name" value="GreA/GreB_C_sf"/>
</dbReference>
<gene>
    <name evidence="2" type="ORF">NFG58_03095</name>
</gene>
<dbReference type="InterPro" id="IPR001437">
    <property type="entry name" value="Tscrpt_elong_fac_GreA/B_C"/>
</dbReference>
<accession>A0AAU7KKX6</accession>
<dbReference type="Gene3D" id="1.10.286.20">
    <property type="match status" value="1"/>
</dbReference>
<sequence length="134" mass="15447">MSLRLANRLDAERLQRLIDEACGTERAAADLLEERLERAEIRDPDEMPDDVVSMNSKVVLRDVDTDRLLTRTLVYPHALATTEDGLSVMAPLGAELLTRRVGEEWTTQVALGKPGRWRVEEILWQPERERQFHR</sequence>
<name>A0AAU7KKX6_9GAMM</name>
<feature type="domain" description="Transcription elongation factor GreA/GreB C-terminal" evidence="1">
    <location>
        <begin position="48"/>
        <end position="122"/>
    </location>
</feature>
<dbReference type="PANTHER" id="PTHR30437:SF5">
    <property type="entry name" value="REGULATOR OF NUCLEOSIDE DIPHOSPHATE KINASE"/>
    <property type="match status" value="1"/>
</dbReference>
<dbReference type="EMBL" id="CP098827">
    <property type="protein sequence ID" value="XBO71718.1"/>
    <property type="molecule type" value="Genomic_DNA"/>
</dbReference>
<dbReference type="AlphaFoldDB" id="A0AAU7KKX6"/>
<dbReference type="RefSeq" id="WP_045992777.1">
    <property type="nucleotide sequence ID" value="NZ_CP098827.1"/>
</dbReference>
<dbReference type="SUPFAM" id="SSF54534">
    <property type="entry name" value="FKBP-like"/>
    <property type="match status" value="1"/>
</dbReference>
<dbReference type="GO" id="GO:0070063">
    <property type="term" value="F:RNA polymerase binding"/>
    <property type="evidence" value="ECO:0007669"/>
    <property type="project" value="InterPro"/>
</dbReference>